<name>A0AAD3SQD4_NEPGR</name>
<proteinExistence type="predicted"/>
<keyword evidence="2" id="KW-1185">Reference proteome</keyword>
<gene>
    <name evidence="1" type="ORF">Nepgr_016806</name>
</gene>
<comment type="caution">
    <text evidence="1">The sequence shown here is derived from an EMBL/GenBank/DDBJ whole genome shotgun (WGS) entry which is preliminary data.</text>
</comment>
<protein>
    <submittedName>
        <fullName evidence="1">Uncharacterized protein</fullName>
    </submittedName>
</protein>
<dbReference type="AlphaFoldDB" id="A0AAD3SQD4"/>
<dbReference type="Proteomes" id="UP001279734">
    <property type="component" value="Unassembled WGS sequence"/>
</dbReference>
<reference evidence="1" key="1">
    <citation type="submission" date="2023-05" db="EMBL/GenBank/DDBJ databases">
        <title>Nepenthes gracilis genome sequencing.</title>
        <authorList>
            <person name="Fukushima K."/>
        </authorList>
    </citation>
    <scope>NUCLEOTIDE SEQUENCE</scope>
    <source>
        <strain evidence="1">SING2019-196</strain>
    </source>
</reference>
<sequence>MSIERKKVKLRLLKVYIMWSICNVLMWKKDSVLRRNRITSCGELLAGQQFPPLVSLHHTQFRYKLRARTPTLGHLLLPARTALAESLIRILRIALATVANVSVCIGNVINTSEVNSGCLDLMKGLQDRRCSANGLQKLESSDSYGIGFAGLYYCKDAADGGQFWRANQD</sequence>
<evidence type="ECO:0000313" key="1">
    <source>
        <dbReference type="EMBL" id="GMH14965.1"/>
    </source>
</evidence>
<organism evidence="1 2">
    <name type="scientific">Nepenthes gracilis</name>
    <name type="common">Slender pitcher plant</name>
    <dbReference type="NCBI Taxonomy" id="150966"/>
    <lineage>
        <taxon>Eukaryota</taxon>
        <taxon>Viridiplantae</taxon>
        <taxon>Streptophyta</taxon>
        <taxon>Embryophyta</taxon>
        <taxon>Tracheophyta</taxon>
        <taxon>Spermatophyta</taxon>
        <taxon>Magnoliopsida</taxon>
        <taxon>eudicotyledons</taxon>
        <taxon>Gunneridae</taxon>
        <taxon>Pentapetalae</taxon>
        <taxon>Caryophyllales</taxon>
        <taxon>Nepenthaceae</taxon>
        <taxon>Nepenthes</taxon>
    </lineage>
</organism>
<accession>A0AAD3SQD4</accession>
<evidence type="ECO:0000313" key="2">
    <source>
        <dbReference type="Proteomes" id="UP001279734"/>
    </source>
</evidence>
<dbReference type="EMBL" id="BSYO01000014">
    <property type="protein sequence ID" value="GMH14965.1"/>
    <property type="molecule type" value="Genomic_DNA"/>
</dbReference>